<dbReference type="InterPro" id="IPR028978">
    <property type="entry name" value="Chorismate_lyase_/UTRA_dom_sf"/>
</dbReference>
<evidence type="ECO:0000256" key="2">
    <source>
        <dbReference type="ARBA" id="ARBA00023125"/>
    </source>
</evidence>
<dbReference type="RefSeq" id="WP_344460356.1">
    <property type="nucleotide sequence ID" value="NZ_BAAANT010000002.1"/>
</dbReference>
<dbReference type="SMART" id="SM00866">
    <property type="entry name" value="UTRA"/>
    <property type="match status" value="1"/>
</dbReference>
<organism evidence="5 6">
    <name type="scientific">Kitasatospora kazusensis</name>
    <dbReference type="NCBI Taxonomy" id="407974"/>
    <lineage>
        <taxon>Bacteria</taxon>
        <taxon>Bacillati</taxon>
        <taxon>Actinomycetota</taxon>
        <taxon>Actinomycetes</taxon>
        <taxon>Kitasatosporales</taxon>
        <taxon>Streptomycetaceae</taxon>
        <taxon>Kitasatospora</taxon>
    </lineage>
</organism>
<dbReference type="CDD" id="cd07377">
    <property type="entry name" value="WHTH_GntR"/>
    <property type="match status" value="1"/>
</dbReference>
<dbReference type="PROSITE" id="PS50949">
    <property type="entry name" value="HTH_GNTR"/>
    <property type="match status" value="1"/>
</dbReference>
<dbReference type="PANTHER" id="PTHR44846">
    <property type="entry name" value="MANNOSYL-D-GLYCERATE TRANSPORT/METABOLISM SYSTEM REPRESSOR MNGR-RELATED"/>
    <property type="match status" value="1"/>
</dbReference>
<dbReference type="SMART" id="SM00345">
    <property type="entry name" value="HTH_GNTR"/>
    <property type="match status" value="1"/>
</dbReference>
<dbReference type="InterPro" id="IPR011663">
    <property type="entry name" value="UTRA"/>
</dbReference>
<reference evidence="5 6" key="1">
    <citation type="journal article" date="2019" name="Int. J. Syst. Evol. Microbiol.">
        <title>The Global Catalogue of Microorganisms (GCM) 10K type strain sequencing project: providing services to taxonomists for standard genome sequencing and annotation.</title>
        <authorList>
            <consortium name="The Broad Institute Genomics Platform"/>
            <consortium name="The Broad Institute Genome Sequencing Center for Infectious Disease"/>
            <person name="Wu L."/>
            <person name="Ma J."/>
        </authorList>
    </citation>
    <scope>NUCLEOTIDE SEQUENCE [LARGE SCALE GENOMIC DNA]</scope>
    <source>
        <strain evidence="5 6">JCM 14560</strain>
    </source>
</reference>
<gene>
    <name evidence="5" type="ORF">GCM10009760_06350</name>
</gene>
<feature type="domain" description="HTH gntR-type" evidence="4">
    <location>
        <begin position="6"/>
        <end position="74"/>
    </location>
</feature>
<accession>A0ABN2YVB5</accession>
<dbReference type="Gene3D" id="1.10.10.10">
    <property type="entry name" value="Winged helix-like DNA-binding domain superfamily/Winged helix DNA-binding domain"/>
    <property type="match status" value="1"/>
</dbReference>
<dbReference type="InterPro" id="IPR000524">
    <property type="entry name" value="Tscrpt_reg_HTH_GntR"/>
</dbReference>
<proteinExistence type="predicted"/>
<dbReference type="PANTHER" id="PTHR44846:SF17">
    <property type="entry name" value="GNTR-FAMILY TRANSCRIPTIONAL REGULATOR"/>
    <property type="match status" value="1"/>
</dbReference>
<evidence type="ECO:0000259" key="4">
    <source>
        <dbReference type="PROSITE" id="PS50949"/>
    </source>
</evidence>
<dbReference type="SUPFAM" id="SSF46785">
    <property type="entry name" value="Winged helix' DNA-binding domain"/>
    <property type="match status" value="1"/>
</dbReference>
<evidence type="ECO:0000256" key="1">
    <source>
        <dbReference type="ARBA" id="ARBA00023015"/>
    </source>
</evidence>
<keyword evidence="1" id="KW-0805">Transcription regulation</keyword>
<protein>
    <submittedName>
        <fullName evidence="5">GntR family transcriptional regulator</fullName>
    </submittedName>
</protein>
<evidence type="ECO:0000256" key="3">
    <source>
        <dbReference type="ARBA" id="ARBA00023163"/>
    </source>
</evidence>
<keyword evidence="2" id="KW-0238">DNA-binding</keyword>
<name>A0ABN2YVB5_9ACTN</name>
<dbReference type="EMBL" id="BAAANT010000002">
    <property type="protein sequence ID" value="GAA2131955.1"/>
    <property type="molecule type" value="Genomic_DNA"/>
</dbReference>
<dbReference type="InterPro" id="IPR050679">
    <property type="entry name" value="Bact_HTH_transcr_reg"/>
</dbReference>
<dbReference type="Proteomes" id="UP001422759">
    <property type="component" value="Unassembled WGS sequence"/>
</dbReference>
<evidence type="ECO:0000313" key="5">
    <source>
        <dbReference type="EMBL" id="GAA2131955.1"/>
    </source>
</evidence>
<dbReference type="SUPFAM" id="SSF64288">
    <property type="entry name" value="Chorismate lyase-like"/>
    <property type="match status" value="1"/>
</dbReference>
<dbReference type="Pfam" id="PF00392">
    <property type="entry name" value="GntR"/>
    <property type="match status" value="1"/>
</dbReference>
<dbReference type="InterPro" id="IPR036390">
    <property type="entry name" value="WH_DNA-bd_sf"/>
</dbReference>
<dbReference type="Gene3D" id="3.40.1410.10">
    <property type="entry name" value="Chorismate lyase-like"/>
    <property type="match status" value="1"/>
</dbReference>
<dbReference type="InterPro" id="IPR036388">
    <property type="entry name" value="WH-like_DNA-bd_sf"/>
</dbReference>
<comment type="caution">
    <text evidence="5">The sequence shown here is derived from an EMBL/GenBank/DDBJ whole genome shotgun (WGS) entry which is preliminary data.</text>
</comment>
<keyword evidence="3" id="KW-0804">Transcription</keyword>
<dbReference type="Pfam" id="PF07702">
    <property type="entry name" value="UTRA"/>
    <property type="match status" value="1"/>
</dbReference>
<keyword evidence="6" id="KW-1185">Reference proteome</keyword>
<evidence type="ECO:0000313" key="6">
    <source>
        <dbReference type="Proteomes" id="UP001422759"/>
    </source>
</evidence>
<sequence length="252" mass="26689">MGELGRPAYLRLADVLRGEILSGAREPESKVPSISELCVEHGLSEQPVRQALRVLTAEGLVEGRPGSGTYVRARPAQVRMARGNYHSASSPFAAESTARGVEPSWTGRTQKTYATTSLAARLGVAGGDPLTQSQYVFRTDGKAVQLATSWEPVAVTEGTDVALPEFGPLAGCGVVERLARIGLTVTRVTEDVAARPALEAEADRLGIPLGATVLSIERTHWAGELAVETADIVLAADNFRLAYEIKVGNGPM</sequence>